<gene>
    <name evidence="1" type="primary">Nfu_g_1_015460</name>
</gene>
<accession>A0A1A7ZZ25</accession>
<dbReference type="AlphaFoldDB" id="A0A1A7ZZ25"/>
<evidence type="ECO:0000313" key="1">
    <source>
        <dbReference type="EMBL" id="SBP48147.1"/>
    </source>
</evidence>
<reference evidence="1" key="1">
    <citation type="submission" date="2016-05" db="EMBL/GenBank/DDBJ databases">
        <authorList>
            <person name="Lavstsen T."/>
            <person name="Jespersen J.S."/>
        </authorList>
    </citation>
    <scope>NUCLEOTIDE SEQUENCE</scope>
    <source>
        <tissue evidence="1">Brain</tissue>
    </source>
</reference>
<reference evidence="1" key="2">
    <citation type="submission" date="2016-06" db="EMBL/GenBank/DDBJ databases">
        <title>The genome of a short-lived fish provides insights into sex chromosome evolution and the genetic control of aging.</title>
        <authorList>
            <person name="Reichwald K."/>
            <person name="Felder M."/>
            <person name="Petzold A."/>
            <person name="Koch P."/>
            <person name="Groth M."/>
            <person name="Platzer M."/>
        </authorList>
    </citation>
    <scope>NUCLEOTIDE SEQUENCE</scope>
    <source>
        <tissue evidence="1">Brain</tissue>
    </source>
</reference>
<name>A0A1A7ZZ25_NOTFU</name>
<protein>
    <submittedName>
        <fullName evidence="1">Uncharacterized protein</fullName>
    </submittedName>
</protein>
<sequence length="151" mass="16727">MLAYFLDMPSLFKPPVEAVNVSVVSPDILDYTVRKAIKSKYKDILSVSLASSASLHGTKYTEGMFVSLGTTSGLPDFGKILKVLIVADKASFIIEPFSAWFLEHLRCYELTKNPTADLIVAEPEELNNYCPLSPYFLQGRLLVSPKGFLLC</sequence>
<dbReference type="EMBL" id="HADY01009662">
    <property type="protein sequence ID" value="SBP48147.1"/>
    <property type="molecule type" value="Transcribed_RNA"/>
</dbReference>
<dbReference type="EMBL" id="HAEJ01011795">
    <property type="protein sequence ID" value="SBS52252.1"/>
    <property type="molecule type" value="Transcribed_RNA"/>
</dbReference>
<organism evidence="1">
    <name type="scientific">Nothobranchius furzeri</name>
    <name type="common">Turquoise killifish</name>
    <dbReference type="NCBI Taxonomy" id="105023"/>
    <lineage>
        <taxon>Eukaryota</taxon>
        <taxon>Metazoa</taxon>
        <taxon>Chordata</taxon>
        <taxon>Craniata</taxon>
        <taxon>Vertebrata</taxon>
        <taxon>Euteleostomi</taxon>
        <taxon>Actinopterygii</taxon>
        <taxon>Neopterygii</taxon>
        <taxon>Teleostei</taxon>
        <taxon>Neoteleostei</taxon>
        <taxon>Acanthomorphata</taxon>
        <taxon>Ovalentaria</taxon>
        <taxon>Atherinomorphae</taxon>
        <taxon>Cyprinodontiformes</taxon>
        <taxon>Nothobranchiidae</taxon>
        <taxon>Nothobranchius</taxon>
    </lineage>
</organism>
<proteinExistence type="predicted"/>